<dbReference type="InterPro" id="IPR009061">
    <property type="entry name" value="DNA-bd_dom_put_sf"/>
</dbReference>
<name>A0A1Y1S2R9_9SPIO</name>
<dbReference type="InterPro" id="IPR041657">
    <property type="entry name" value="HTH_17"/>
</dbReference>
<dbReference type="AlphaFoldDB" id="A0A1Y1S2R9"/>
<dbReference type="SUPFAM" id="SSF46955">
    <property type="entry name" value="Putative DNA-binding domain"/>
    <property type="match status" value="1"/>
</dbReference>
<gene>
    <name evidence="2" type="ORF">B4O97_04010</name>
</gene>
<dbReference type="Gene3D" id="1.10.10.10">
    <property type="entry name" value="Winged helix-like DNA-binding domain superfamily/Winged helix DNA-binding domain"/>
    <property type="match status" value="1"/>
</dbReference>
<sequence>MRILTSYETAEMLRISMPTLYRHVRDGLIPCLRVGRRKLFRYSDIEKFIDNQISDGSTNGV</sequence>
<accession>A0A1Y1S2R9</accession>
<keyword evidence="3" id="KW-1185">Reference proteome</keyword>
<dbReference type="RefSeq" id="WP_083048566.1">
    <property type="nucleotide sequence ID" value="NZ_MWQY01000003.1"/>
</dbReference>
<dbReference type="STRING" id="1963862.B4O97_04010"/>
<evidence type="ECO:0000259" key="1">
    <source>
        <dbReference type="Pfam" id="PF12728"/>
    </source>
</evidence>
<dbReference type="InterPro" id="IPR036388">
    <property type="entry name" value="WH-like_DNA-bd_sf"/>
</dbReference>
<protein>
    <recommendedName>
        <fullName evidence="1">Helix-turn-helix domain-containing protein</fullName>
    </recommendedName>
</protein>
<organism evidence="2 3">
    <name type="scientific">Marispirochaeta aestuarii</name>
    <dbReference type="NCBI Taxonomy" id="1963862"/>
    <lineage>
        <taxon>Bacteria</taxon>
        <taxon>Pseudomonadati</taxon>
        <taxon>Spirochaetota</taxon>
        <taxon>Spirochaetia</taxon>
        <taxon>Spirochaetales</taxon>
        <taxon>Spirochaetaceae</taxon>
        <taxon>Marispirochaeta</taxon>
    </lineage>
</organism>
<feature type="domain" description="Helix-turn-helix" evidence="1">
    <location>
        <begin position="4"/>
        <end position="52"/>
    </location>
</feature>
<dbReference type="GO" id="GO:0003677">
    <property type="term" value="F:DNA binding"/>
    <property type="evidence" value="ECO:0007669"/>
    <property type="project" value="InterPro"/>
</dbReference>
<dbReference type="NCBIfam" id="TIGR01764">
    <property type="entry name" value="excise"/>
    <property type="match status" value="1"/>
</dbReference>
<evidence type="ECO:0000313" key="3">
    <source>
        <dbReference type="Proteomes" id="UP000192343"/>
    </source>
</evidence>
<dbReference type="InterPro" id="IPR010093">
    <property type="entry name" value="SinI_DNA-bd"/>
</dbReference>
<reference evidence="2 3" key="1">
    <citation type="submission" date="2017-03" db="EMBL/GenBank/DDBJ databases">
        <title>Draft Genome sequence of Marispirochaeta sp. strain JC444.</title>
        <authorList>
            <person name="Shivani Y."/>
            <person name="Subhash Y."/>
            <person name="Sasikala C."/>
            <person name="Ramana C."/>
        </authorList>
    </citation>
    <scope>NUCLEOTIDE SEQUENCE [LARGE SCALE GENOMIC DNA]</scope>
    <source>
        <strain evidence="2 3">JC444</strain>
    </source>
</reference>
<dbReference type="Pfam" id="PF12728">
    <property type="entry name" value="HTH_17"/>
    <property type="match status" value="1"/>
</dbReference>
<evidence type="ECO:0000313" key="2">
    <source>
        <dbReference type="EMBL" id="ORC37365.1"/>
    </source>
</evidence>
<proteinExistence type="predicted"/>
<comment type="caution">
    <text evidence="2">The sequence shown here is derived from an EMBL/GenBank/DDBJ whole genome shotgun (WGS) entry which is preliminary data.</text>
</comment>
<dbReference type="Proteomes" id="UP000192343">
    <property type="component" value="Unassembled WGS sequence"/>
</dbReference>
<dbReference type="EMBL" id="MWQY01000003">
    <property type="protein sequence ID" value="ORC37365.1"/>
    <property type="molecule type" value="Genomic_DNA"/>
</dbReference>